<evidence type="ECO:0000256" key="7">
    <source>
        <dbReference type="ARBA" id="ARBA00022946"/>
    </source>
</evidence>
<dbReference type="OMA" id="GAAMKSC"/>
<evidence type="ECO:0000256" key="3">
    <source>
        <dbReference type="ARBA" id="ARBA00010793"/>
    </source>
</evidence>
<evidence type="ECO:0000256" key="10">
    <source>
        <dbReference type="SAM" id="MobiDB-lite"/>
    </source>
</evidence>
<name>A0A1Y1IJU1_KLENI</name>
<dbReference type="PANTHER" id="PTHR31038:SF10">
    <property type="entry name" value="OS04G0524400 PROTEIN"/>
    <property type="match status" value="1"/>
</dbReference>
<evidence type="ECO:0000256" key="9">
    <source>
        <dbReference type="ARBA" id="ARBA00023136"/>
    </source>
</evidence>
<dbReference type="GO" id="GO:0099402">
    <property type="term" value="P:plant organ development"/>
    <property type="evidence" value="ECO:0000318"/>
    <property type="project" value="GO_Central"/>
</dbReference>
<dbReference type="GO" id="GO:0016020">
    <property type="term" value="C:membrane"/>
    <property type="evidence" value="ECO:0007669"/>
    <property type="project" value="UniProtKB-SubCell"/>
</dbReference>
<feature type="region of interest" description="Disordered" evidence="10">
    <location>
        <begin position="41"/>
        <end position="146"/>
    </location>
</feature>
<comment type="similarity">
    <text evidence="3">Belongs to the RETICULATA family.</text>
</comment>
<reference evidence="11 12" key="1">
    <citation type="journal article" date="2014" name="Nat. Commun.">
        <title>Klebsormidium flaccidum genome reveals primary factors for plant terrestrial adaptation.</title>
        <authorList>
            <person name="Hori K."/>
            <person name="Maruyama F."/>
            <person name="Fujisawa T."/>
            <person name="Togashi T."/>
            <person name="Yamamoto N."/>
            <person name="Seo M."/>
            <person name="Sato S."/>
            <person name="Yamada T."/>
            <person name="Mori H."/>
            <person name="Tajima N."/>
            <person name="Moriyama T."/>
            <person name="Ikeuchi M."/>
            <person name="Watanabe M."/>
            <person name="Wada H."/>
            <person name="Kobayashi K."/>
            <person name="Saito M."/>
            <person name="Masuda T."/>
            <person name="Sasaki-Sekimoto Y."/>
            <person name="Mashiguchi K."/>
            <person name="Awai K."/>
            <person name="Shimojima M."/>
            <person name="Masuda S."/>
            <person name="Iwai M."/>
            <person name="Nobusawa T."/>
            <person name="Narise T."/>
            <person name="Kondo S."/>
            <person name="Saito H."/>
            <person name="Sato R."/>
            <person name="Murakawa M."/>
            <person name="Ihara Y."/>
            <person name="Oshima-Yamada Y."/>
            <person name="Ohtaka K."/>
            <person name="Satoh M."/>
            <person name="Sonobe K."/>
            <person name="Ishii M."/>
            <person name="Ohtani R."/>
            <person name="Kanamori-Sato M."/>
            <person name="Honoki R."/>
            <person name="Miyazaki D."/>
            <person name="Mochizuki H."/>
            <person name="Umetsu J."/>
            <person name="Higashi K."/>
            <person name="Shibata D."/>
            <person name="Kamiya Y."/>
            <person name="Sato N."/>
            <person name="Nakamura Y."/>
            <person name="Tabata S."/>
            <person name="Ida S."/>
            <person name="Kurokawa K."/>
            <person name="Ohta H."/>
        </authorList>
    </citation>
    <scope>NUCLEOTIDE SEQUENCE [LARGE SCALE GENOMIC DNA]</scope>
    <source>
        <strain evidence="11 12">NIES-2285</strain>
    </source>
</reference>
<keyword evidence="9" id="KW-0472">Membrane</keyword>
<dbReference type="Pfam" id="PF11891">
    <property type="entry name" value="RETICULATA-like"/>
    <property type="match status" value="1"/>
</dbReference>
<evidence type="ECO:0000256" key="6">
    <source>
        <dbReference type="ARBA" id="ARBA00022692"/>
    </source>
</evidence>
<sequence>MAASSARCGIRAHRLEVSRLPDLPAQPGPHGIDSRCKAWLGAPHQRRKDAACGPQLRQDPSSSASCASRSDQQPAVRQPHPSQARGRHRSGPAAAVVLGGQASVGGNDGEGGGGGGRGRSSGGGSGGGGAGDGPAEGSSGDEQEHGRILSTEEVERLLAAEGVQLPEDMAAAAALEGLPEKILHRFLMFQTATGPVGFLFRGVTSVRNRLLADDKFLFKVFTEVAVDTGCATVAEVQKRGDDFWAEFELYMSDLLVGLALDVALVGMLAPVASFAAHGAPARGLTAGLSRHLAALPSSMFEAAGRGRSFSVGQRVACYLVKGGQYAVVGTGCGLVGQGIANAIMTLKRRMKPADEHAEQVKVPPLMKSAALWGVFMGVSSNTRYQIINGLERLVEHSPMTRKFPVASNAFTVAIRFGNNVFGGMQFVDWARLAGVQ</sequence>
<dbReference type="PANTHER" id="PTHR31038">
    <property type="entry name" value="EXPRESSED PROTEIN-RELATED"/>
    <property type="match status" value="1"/>
</dbReference>
<accession>A0A1Y1IJU1</accession>
<dbReference type="AlphaFoldDB" id="A0A1Y1IJU1"/>
<proteinExistence type="inferred from homology"/>
<protein>
    <submittedName>
        <fullName evidence="11">Reticulata-related 1</fullName>
    </submittedName>
</protein>
<gene>
    <name evidence="11" type="ORF">KFL_007110050</name>
</gene>
<evidence type="ECO:0000313" key="12">
    <source>
        <dbReference type="Proteomes" id="UP000054558"/>
    </source>
</evidence>
<keyword evidence="12" id="KW-1185">Reference proteome</keyword>
<evidence type="ECO:0000256" key="2">
    <source>
        <dbReference type="ARBA" id="ARBA00004229"/>
    </source>
</evidence>
<evidence type="ECO:0000256" key="4">
    <source>
        <dbReference type="ARBA" id="ARBA00022528"/>
    </source>
</evidence>
<dbReference type="InterPro" id="IPR021825">
    <property type="entry name" value="RETICULATA-related"/>
</dbReference>
<feature type="compositionally biased region" description="Gly residues" evidence="10">
    <location>
        <begin position="102"/>
        <end position="134"/>
    </location>
</feature>
<dbReference type="OrthoDB" id="205639at2759"/>
<organism evidence="11 12">
    <name type="scientific">Klebsormidium nitens</name>
    <name type="common">Green alga</name>
    <name type="synonym">Ulothrix nitens</name>
    <dbReference type="NCBI Taxonomy" id="105231"/>
    <lineage>
        <taxon>Eukaryota</taxon>
        <taxon>Viridiplantae</taxon>
        <taxon>Streptophyta</taxon>
        <taxon>Klebsormidiophyceae</taxon>
        <taxon>Klebsormidiales</taxon>
        <taxon>Klebsormidiaceae</taxon>
        <taxon>Klebsormidium</taxon>
    </lineage>
</organism>
<evidence type="ECO:0000256" key="8">
    <source>
        <dbReference type="ARBA" id="ARBA00022989"/>
    </source>
</evidence>
<keyword evidence="5" id="KW-0934">Plastid</keyword>
<comment type="subcellular location">
    <subcellularLocation>
        <location evidence="1">Membrane</location>
        <topology evidence="1">Multi-pass membrane protein</topology>
    </subcellularLocation>
    <subcellularLocation>
        <location evidence="2">Plastid</location>
        <location evidence="2">Chloroplast</location>
    </subcellularLocation>
</comment>
<dbReference type="STRING" id="105231.A0A1Y1IJU1"/>
<keyword evidence="4" id="KW-0150">Chloroplast</keyword>
<evidence type="ECO:0000256" key="5">
    <source>
        <dbReference type="ARBA" id="ARBA00022640"/>
    </source>
</evidence>
<keyword evidence="8" id="KW-1133">Transmembrane helix</keyword>
<dbReference type="GO" id="GO:0009507">
    <property type="term" value="C:chloroplast"/>
    <property type="evidence" value="ECO:0007669"/>
    <property type="project" value="UniProtKB-SubCell"/>
</dbReference>
<feature type="compositionally biased region" description="Low complexity" evidence="10">
    <location>
        <begin position="61"/>
        <end position="70"/>
    </location>
</feature>
<keyword evidence="6" id="KW-0812">Transmembrane</keyword>
<dbReference type="Proteomes" id="UP000054558">
    <property type="component" value="Unassembled WGS sequence"/>
</dbReference>
<keyword evidence="7" id="KW-0809">Transit peptide</keyword>
<evidence type="ECO:0000313" key="11">
    <source>
        <dbReference type="EMBL" id="GAQ90993.1"/>
    </source>
</evidence>
<evidence type="ECO:0000256" key="1">
    <source>
        <dbReference type="ARBA" id="ARBA00004141"/>
    </source>
</evidence>
<dbReference type="EMBL" id="DF237660">
    <property type="protein sequence ID" value="GAQ90993.1"/>
    <property type="molecule type" value="Genomic_DNA"/>
</dbReference>